<accession>A0A3L8P1C5</accession>
<dbReference type="RefSeq" id="WP_121806352.1">
    <property type="nucleotide sequence ID" value="NZ_RDBE01000007.1"/>
</dbReference>
<gene>
    <name evidence="2" type="ORF">D9V37_11935</name>
</gene>
<dbReference type="AlphaFoldDB" id="A0A3L8P1C5"/>
<keyword evidence="3" id="KW-1185">Reference proteome</keyword>
<dbReference type="EMBL" id="RDBE01000007">
    <property type="protein sequence ID" value="RLV49250.1"/>
    <property type="molecule type" value="Genomic_DNA"/>
</dbReference>
<dbReference type="Gene3D" id="2.60.40.2700">
    <property type="match status" value="2"/>
</dbReference>
<evidence type="ECO:0000313" key="2">
    <source>
        <dbReference type="EMBL" id="RLV49250.1"/>
    </source>
</evidence>
<feature type="chain" id="PRO_5039147049" description="Alpha-amylase" evidence="1">
    <location>
        <begin position="27"/>
        <end position="614"/>
    </location>
</feature>
<sequence>MSQDVRARVVALVAVLVCAGTGLVGAPSAAASTPSTTGSISGVVTAQPGVEVLTAELEVQQDGVWVAAPDLQDQNVGLDGSYTIADVPAGADYRLCFDGIAGDSLNGPVGCHGGDFPESATAVAVSSQAQTIDTTLTTEPVTVSGTVVSTSGAAAASVVTLERQVGTAWEADYTNAPDGSADGTYSFAVLPATYRIRAVPNDVAANQHLATSVSPAITVSAATTFAPQQLPAGGTITGTLSAPAGSSAAGIDVRALADGVPIMTTRARDDGTYSLTHVPTGTQLTVAAASVEDSTDLQPAVSVAATIPPAQTSPLVENLTLSRGASITGTVVGADVPEGDAFVRAWDPAGSAPSRVADVLDAAGDFVLRGLTPGRSYRISIDPRDGSPVRYLTAGANVSLSASSTGFAAPDSLGYVDLDGLAGSVSSPAVSTSGGLQVGAGGLGVSASWAASPRPTLVTYTWYVGNRVVGPSAAASSYVPTSADVGQPVSVLVTGALRGYRSSRTTLSLGTVTAQPAQTAPVVRPSLAVTGRPTLAGTAKVGKRLSARAGTATPAAAASFQWLRNGVPIARATATAYKLTKADKGKRISVRVSWIRAGYFSALATSAATTAVKK</sequence>
<dbReference type="Proteomes" id="UP000281708">
    <property type="component" value="Unassembled WGS sequence"/>
</dbReference>
<protein>
    <recommendedName>
        <fullName evidence="4">Alpha-amylase</fullName>
    </recommendedName>
</protein>
<dbReference type="OrthoDB" id="3771655at2"/>
<evidence type="ECO:0008006" key="4">
    <source>
        <dbReference type="Google" id="ProtNLM"/>
    </source>
</evidence>
<evidence type="ECO:0000256" key="1">
    <source>
        <dbReference type="SAM" id="SignalP"/>
    </source>
</evidence>
<organism evidence="2 3">
    <name type="scientific">Nocardioides mangrovicus</name>
    <dbReference type="NCBI Taxonomy" id="2478913"/>
    <lineage>
        <taxon>Bacteria</taxon>
        <taxon>Bacillati</taxon>
        <taxon>Actinomycetota</taxon>
        <taxon>Actinomycetes</taxon>
        <taxon>Propionibacteriales</taxon>
        <taxon>Nocardioidaceae</taxon>
        <taxon>Nocardioides</taxon>
    </lineage>
</organism>
<proteinExistence type="predicted"/>
<feature type="signal peptide" evidence="1">
    <location>
        <begin position="1"/>
        <end position="26"/>
    </location>
</feature>
<reference evidence="2 3" key="1">
    <citation type="submission" date="2018-10" db="EMBL/GenBank/DDBJ databases">
        <title>Marmoricola sp. 4Q3S-7 whole genome shotgun sequence.</title>
        <authorList>
            <person name="Li F."/>
        </authorList>
    </citation>
    <scope>NUCLEOTIDE SEQUENCE [LARGE SCALE GENOMIC DNA]</scope>
    <source>
        <strain evidence="2 3">4Q3S-7</strain>
    </source>
</reference>
<name>A0A3L8P1C5_9ACTN</name>
<keyword evidence="1" id="KW-0732">Signal</keyword>
<comment type="caution">
    <text evidence="2">The sequence shown here is derived from an EMBL/GenBank/DDBJ whole genome shotgun (WGS) entry which is preliminary data.</text>
</comment>
<evidence type="ECO:0000313" key="3">
    <source>
        <dbReference type="Proteomes" id="UP000281708"/>
    </source>
</evidence>